<dbReference type="AlphaFoldDB" id="A0A813IDC5"/>
<name>A0A813IDC5_POLGL</name>
<proteinExistence type="predicted"/>
<feature type="non-terminal residue" evidence="1">
    <location>
        <position position="1"/>
    </location>
</feature>
<organism evidence="1 2">
    <name type="scientific">Polarella glacialis</name>
    <name type="common">Dinoflagellate</name>
    <dbReference type="NCBI Taxonomy" id="89957"/>
    <lineage>
        <taxon>Eukaryota</taxon>
        <taxon>Sar</taxon>
        <taxon>Alveolata</taxon>
        <taxon>Dinophyceae</taxon>
        <taxon>Suessiales</taxon>
        <taxon>Suessiaceae</taxon>
        <taxon>Polarella</taxon>
    </lineage>
</organism>
<accession>A0A813IDC5</accession>
<evidence type="ECO:0000313" key="1">
    <source>
        <dbReference type="EMBL" id="CAE8648712.1"/>
    </source>
</evidence>
<protein>
    <submittedName>
        <fullName evidence="1">Uncharacterized protein</fullName>
    </submittedName>
</protein>
<sequence>VVSLAATVTSHAAAAQPSQIGTQALLNIALAAVRLGVPQEVIWPLAESIWYVFSSEGERPLNPIDHRQWCEVRAYCGFSVAGHTSHSDEARQASRGEPTQSCTYRMPYMTYAVEAQQVYYGHFQGLH</sequence>
<comment type="caution">
    <text evidence="1">The sequence shown here is derived from an EMBL/GenBank/DDBJ whole genome shotgun (WGS) entry which is preliminary data.</text>
</comment>
<dbReference type="EMBL" id="CAJNNW010006893">
    <property type="protein sequence ID" value="CAE8648712.1"/>
    <property type="molecule type" value="Genomic_DNA"/>
</dbReference>
<evidence type="ECO:0000313" key="2">
    <source>
        <dbReference type="Proteomes" id="UP000626109"/>
    </source>
</evidence>
<gene>
    <name evidence="1" type="ORF">PGLA2088_LOCUS6802</name>
</gene>
<reference evidence="1" key="1">
    <citation type="submission" date="2021-02" db="EMBL/GenBank/DDBJ databases">
        <authorList>
            <person name="Dougan E. K."/>
            <person name="Rhodes N."/>
            <person name="Thang M."/>
            <person name="Chan C."/>
        </authorList>
    </citation>
    <scope>NUCLEOTIDE SEQUENCE</scope>
</reference>
<dbReference type="Proteomes" id="UP000626109">
    <property type="component" value="Unassembled WGS sequence"/>
</dbReference>